<evidence type="ECO:0000256" key="6">
    <source>
        <dbReference type="ARBA" id="ARBA00023163"/>
    </source>
</evidence>
<evidence type="ECO:0000256" key="3">
    <source>
        <dbReference type="ARBA" id="ARBA00022771"/>
    </source>
</evidence>
<evidence type="ECO:0000313" key="11">
    <source>
        <dbReference type="Proteomes" id="UP001341840"/>
    </source>
</evidence>
<evidence type="ECO:0000256" key="7">
    <source>
        <dbReference type="ARBA" id="ARBA00023242"/>
    </source>
</evidence>
<proteinExistence type="predicted"/>
<keyword evidence="6" id="KW-0804">Transcription</keyword>
<dbReference type="SUPFAM" id="SSF57667">
    <property type="entry name" value="beta-beta-alpha zinc fingers"/>
    <property type="match status" value="1"/>
</dbReference>
<dbReference type="InterPro" id="IPR036236">
    <property type="entry name" value="Znf_C2H2_sf"/>
</dbReference>
<dbReference type="InterPro" id="IPR052035">
    <property type="entry name" value="ZnF_BED_domain_contain"/>
</dbReference>
<organism evidence="10 11">
    <name type="scientific">Stylosanthes scabra</name>
    <dbReference type="NCBI Taxonomy" id="79078"/>
    <lineage>
        <taxon>Eukaryota</taxon>
        <taxon>Viridiplantae</taxon>
        <taxon>Streptophyta</taxon>
        <taxon>Embryophyta</taxon>
        <taxon>Tracheophyta</taxon>
        <taxon>Spermatophyta</taxon>
        <taxon>Magnoliopsida</taxon>
        <taxon>eudicotyledons</taxon>
        <taxon>Gunneridae</taxon>
        <taxon>Pentapetalae</taxon>
        <taxon>rosids</taxon>
        <taxon>fabids</taxon>
        <taxon>Fabales</taxon>
        <taxon>Fabaceae</taxon>
        <taxon>Papilionoideae</taxon>
        <taxon>50 kb inversion clade</taxon>
        <taxon>dalbergioids sensu lato</taxon>
        <taxon>Dalbergieae</taxon>
        <taxon>Pterocarpus clade</taxon>
        <taxon>Stylosanthes</taxon>
    </lineage>
</organism>
<keyword evidence="2" id="KW-0479">Metal-binding</keyword>
<comment type="caution">
    <text evidence="10">The sequence shown here is derived from an EMBL/GenBank/DDBJ whole genome shotgun (WGS) entry which is preliminary data.</text>
</comment>
<evidence type="ECO:0000256" key="8">
    <source>
        <dbReference type="SAM" id="MobiDB-lite"/>
    </source>
</evidence>
<evidence type="ECO:0000256" key="4">
    <source>
        <dbReference type="ARBA" id="ARBA00022833"/>
    </source>
</evidence>
<gene>
    <name evidence="10" type="ORF">PIB30_070359</name>
</gene>
<feature type="region of interest" description="Disordered" evidence="8">
    <location>
        <begin position="30"/>
        <end position="78"/>
    </location>
</feature>
<evidence type="ECO:0000313" key="10">
    <source>
        <dbReference type="EMBL" id="MED6113391.1"/>
    </source>
</evidence>
<dbReference type="InterPro" id="IPR003656">
    <property type="entry name" value="Znf_BED"/>
</dbReference>
<evidence type="ECO:0000256" key="1">
    <source>
        <dbReference type="ARBA" id="ARBA00004123"/>
    </source>
</evidence>
<keyword evidence="4" id="KW-0862">Zinc</keyword>
<keyword evidence="11" id="KW-1185">Reference proteome</keyword>
<protein>
    <recommendedName>
        <fullName evidence="9">BED-type domain-containing protein</fullName>
    </recommendedName>
</protein>
<sequence length="105" mass="11715">MSEETAGMSAKNTIEKKAKCKYCGSLIQYGNGTSSMGGHLKRCKQNPDSKSNKRRKTSTTPGIDERGISSSPSASKFDQEECRKLLVEMFIGEELPFRFVEKPKF</sequence>
<dbReference type="PANTHER" id="PTHR46481">
    <property type="entry name" value="ZINC FINGER BED DOMAIN-CONTAINING PROTEIN 4"/>
    <property type="match status" value="1"/>
</dbReference>
<name>A0ABU6QPM1_9FABA</name>
<evidence type="ECO:0000256" key="2">
    <source>
        <dbReference type="ARBA" id="ARBA00022723"/>
    </source>
</evidence>
<dbReference type="EMBL" id="JASCZI010000791">
    <property type="protein sequence ID" value="MED6113391.1"/>
    <property type="molecule type" value="Genomic_DNA"/>
</dbReference>
<dbReference type="Proteomes" id="UP001341840">
    <property type="component" value="Unassembled WGS sequence"/>
</dbReference>
<keyword evidence="5" id="KW-0805">Transcription regulation</keyword>
<evidence type="ECO:0000259" key="9">
    <source>
        <dbReference type="Pfam" id="PF02892"/>
    </source>
</evidence>
<evidence type="ECO:0000256" key="5">
    <source>
        <dbReference type="ARBA" id="ARBA00023015"/>
    </source>
</evidence>
<dbReference type="PANTHER" id="PTHR46481:SF10">
    <property type="entry name" value="ZINC FINGER BED DOMAIN-CONTAINING PROTEIN 39"/>
    <property type="match status" value="1"/>
</dbReference>
<keyword evidence="3" id="KW-0863">Zinc-finger</keyword>
<dbReference type="Pfam" id="PF02892">
    <property type="entry name" value="zf-BED"/>
    <property type="match status" value="1"/>
</dbReference>
<feature type="domain" description="BED-type" evidence="9">
    <location>
        <begin position="13"/>
        <end position="43"/>
    </location>
</feature>
<reference evidence="10 11" key="1">
    <citation type="journal article" date="2023" name="Plants (Basel)">
        <title>Bridging the Gap: Combining Genomics and Transcriptomics Approaches to Understand Stylosanthes scabra, an Orphan Legume from the Brazilian Caatinga.</title>
        <authorList>
            <person name="Ferreira-Neto J.R.C."/>
            <person name="da Silva M.D."/>
            <person name="Binneck E."/>
            <person name="de Melo N.F."/>
            <person name="da Silva R.H."/>
            <person name="de Melo A.L.T.M."/>
            <person name="Pandolfi V."/>
            <person name="Bustamante F.O."/>
            <person name="Brasileiro-Vidal A.C."/>
            <person name="Benko-Iseppon A.M."/>
        </authorList>
    </citation>
    <scope>NUCLEOTIDE SEQUENCE [LARGE SCALE GENOMIC DNA]</scope>
    <source>
        <tissue evidence="10">Leaves</tissue>
    </source>
</reference>
<accession>A0ABU6QPM1</accession>
<comment type="subcellular location">
    <subcellularLocation>
        <location evidence="1">Nucleus</location>
    </subcellularLocation>
</comment>
<keyword evidence="7" id="KW-0539">Nucleus</keyword>